<evidence type="ECO:0000256" key="8">
    <source>
        <dbReference type="ARBA" id="ARBA00022598"/>
    </source>
</evidence>
<evidence type="ECO:0000259" key="23">
    <source>
        <dbReference type="Pfam" id="PF02875"/>
    </source>
</evidence>
<dbReference type="GO" id="GO:0005524">
    <property type="term" value="F:ATP binding"/>
    <property type="evidence" value="ECO:0007669"/>
    <property type="project" value="UniProtKB-KW"/>
</dbReference>
<feature type="domain" description="Mur ligase C-terminal" evidence="23">
    <location>
        <begin position="290"/>
        <end position="412"/>
    </location>
</feature>
<dbReference type="InterPro" id="IPR036565">
    <property type="entry name" value="Mur-like_cat_sf"/>
</dbReference>
<evidence type="ECO:0000256" key="3">
    <source>
        <dbReference type="ARBA" id="ARBA00005150"/>
    </source>
</evidence>
<dbReference type="PANTHER" id="PTHR11136">
    <property type="entry name" value="FOLYLPOLYGLUTAMATE SYNTHASE-RELATED"/>
    <property type="match status" value="1"/>
</dbReference>
<reference evidence="25" key="1">
    <citation type="submission" date="2020-10" db="EMBL/GenBank/DDBJ databases">
        <authorList>
            <person name="Gilroy R."/>
        </authorList>
    </citation>
    <scope>NUCLEOTIDE SEQUENCE</scope>
    <source>
        <strain evidence="25">7463</strain>
    </source>
</reference>
<dbReference type="InterPro" id="IPR036615">
    <property type="entry name" value="Mur_ligase_C_dom_sf"/>
</dbReference>
<keyword evidence="8 21" id="KW-0436">Ligase</keyword>
<proteinExistence type="inferred from homology"/>
<evidence type="ECO:0000313" key="26">
    <source>
        <dbReference type="Proteomes" id="UP000824083"/>
    </source>
</evidence>
<evidence type="ECO:0000256" key="13">
    <source>
        <dbReference type="ARBA" id="ARBA00022909"/>
    </source>
</evidence>
<comment type="catalytic activity">
    <reaction evidence="18">
        <text>10-formyltetrahydrofolyl-(gamma-L-Glu)(n) + L-glutamate + ATP = 10-formyltetrahydrofolyl-(gamma-L-Glu)(n+1) + ADP + phosphate + H(+)</text>
        <dbReference type="Rhea" id="RHEA:51904"/>
        <dbReference type="Rhea" id="RHEA-COMP:13088"/>
        <dbReference type="Rhea" id="RHEA-COMP:14300"/>
        <dbReference type="ChEBI" id="CHEBI:15378"/>
        <dbReference type="ChEBI" id="CHEBI:29985"/>
        <dbReference type="ChEBI" id="CHEBI:30616"/>
        <dbReference type="ChEBI" id="CHEBI:43474"/>
        <dbReference type="ChEBI" id="CHEBI:134413"/>
        <dbReference type="ChEBI" id="CHEBI:456216"/>
        <dbReference type="EC" id="6.3.2.17"/>
    </reaction>
</comment>
<dbReference type="Gene3D" id="3.40.1190.10">
    <property type="entry name" value="Mur-like, catalytic domain"/>
    <property type="match status" value="1"/>
</dbReference>
<feature type="domain" description="Mur ligase central" evidence="24">
    <location>
        <begin position="49"/>
        <end position="196"/>
    </location>
</feature>
<dbReference type="GO" id="GO:0046656">
    <property type="term" value="P:folic acid biosynthetic process"/>
    <property type="evidence" value="ECO:0007669"/>
    <property type="project" value="UniProtKB-KW"/>
</dbReference>
<comment type="pathway">
    <text evidence="3">Cofactor biosynthesis; tetrahydrofolylpolyglutamate biosynthesis.</text>
</comment>
<dbReference type="NCBIfam" id="NF008101">
    <property type="entry name" value="PRK10846.1"/>
    <property type="match status" value="1"/>
</dbReference>
<evidence type="ECO:0000256" key="2">
    <source>
        <dbReference type="ARBA" id="ARBA00004799"/>
    </source>
</evidence>
<dbReference type="EMBL" id="DVMY01000019">
    <property type="protein sequence ID" value="HIU36813.1"/>
    <property type="molecule type" value="Genomic_DNA"/>
</dbReference>
<evidence type="ECO:0000313" key="25">
    <source>
        <dbReference type="EMBL" id="HIU36813.1"/>
    </source>
</evidence>
<comment type="function">
    <text evidence="1">Functions in two distinct reactions of the de novo folate biosynthetic pathway. Catalyzes the addition of a glutamate residue to dihydropteroate (7,8-dihydropteroate or H2Pte) to form dihydrofolate (7,8-dihydrofolate monoglutamate or H2Pte-Glu). Also catalyzes successive additions of L-glutamate to tetrahydrofolate or 10-formyltetrahydrofolate or 5,10-methylenetetrahydrofolate, leading to folylpolyglutamate derivatives.</text>
</comment>
<dbReference type="Pfam" id="PF02875">
    <property type="entry name" value="Mur_ligase_C"/>
    <property type="match status" value="1"/>
</dbReference>
<keyword evidence="11 21" id="KW-0067">ATP-binding</keyword>
<evidence type="ECO:0000256" key="21">
    <source>
        <dbReference type="PIRNR" id="PIRNR001563"/>
    </source>
</evidence>
<dbReference type="InterPro" id="IPR013221">
    <property type="entry name" value="Mur_ligase_cen"/>
</dbReference>
<keyword evidence="9" id="KW-0479">Metal-binding</keyword>
<evidence type="ECO:0000256" key="20">
    <source>
        <dbReference type="ARBA" id="ARBA00049161"/>
    </source>
</evidence>
<accession>A0A9D1IGW3</accession>
<feature type="transmembrane region" description="Helical" evidence="22">
    <location>
        <begin position="401"/>
        <end position="422"/>
    </location>
</feature>
<dbReference type="Gene3D" id="3.90.190.20">
    <property type="entry name" value="Mur ligase, C-terminal domain"/>
    <property type="match status" value="1"/>
</dbReference>
<evidence type="ECO:0000256" key="18">
    <source>
        <dbReference type="ARBA" id="ARBA00047808"/>
    </source>
</evidence>
<evidence type="ECO:0000256" key="14">
    <source>
        <dbReference type="ARBA" id="ARBA00030048"/>
    </source>
</evidence>
<evidence type="ECO:0000256" key="9">
    <source>
        <dbReference type="ARBA" id="ARBA00022723"/>
    </source>
</evidence>
<dbReference type="GO" id="GO:0004326">
    <property type="term" value="F:tetrahydrofolylpolyglutamate synthase activity"/>
    <property type="evidence" value="ECO:0007669"/>
    <property type="project" value="UniProtKB-EC"/>
</dbReference>
<comment type="catalytic activity">
    <reaction evidence="20">
        <text>7,8-dihydropteroate + L-glutamate + ATP = 7,8-dihydrofolate + ADP + phosphate + H(+)</text>
        <dbReference type="Rhea" id="RHEA:23584"/>
        <dbReference type="ChEBI" id="CHEBI:15378"/>
        <dbReference type="ChEBI" id="CHEBI:17839"/>
        <dbReference type="ChEBI" id="CHEBI:29985"/>
        <dbReference type="ChEBI" id="CHEBI:30616"/>
        <dbReference type="ChEBI" id="CHEBI:43474"/>
        <dbReference type="ChEBI" id="CHEBI:57451"/>
        <dbReference type="ChEBI" id="CHEBI:456216"/>
        <dbReference type="EC" id="6.3.2.12"/>
    </reaction>
</comment>
<dbReference type="GO" id="GO:0046872">
    <property type="term" value="F:metal ion binding"/>
    <property type="evidence" value="ECO:0007669"/>
    <property type="project" value="UniProtKB-KW"/>
</dbReference>
<evidence type="ECO:0000256" key="22">
    <source>
        <dbReference type="SAM" id="Phobius"/>
    </source>
</evidence>
<evidence type="ECO:0000259" key="24">
    <source>
        <dbReference type="Pfam" id="PF08245"/>
    </source>
</evidence>
<comment type="similarity">
    <text evidence="4 21">Belongs to the folylpolyglutamate synthase family.</text>
</comment>
<dbReference type="AlphaFoldDB" id="A0A9D1IGW3"/>
<organism evidence="25 26">
    <name type="scientific">Candidatus Aphodousia faecigallinarum</name>
    <dbReference type="NCBI Taxonomy" id="2840677"/>
    <lineage>
        <taxon>Bacteria</taxon>
        <taxon>Pseudomonadati</taxon>
        <taxon>Pseudomonadota</taxon>
        <taxon>Betaproteobacteria</taxon>
        <taxon>Burkholderiales</taxon>
        <taxon>Sutterellaceae</taxon>
        <taxon>Sutterellaceae incertae sedis</taxon>
        <taxon>Candidatus Aphodousia</taxon>
    </lineage>
</organism>
<dbReference type="Proteomes" id="UP000824083">
    <property type="component" value="Unassembled WGS sequence"/>
</dbReference>
<evidence type="ECO:0000256" key="10">
    <source>
        <dbReference type="ARBA" id="ARBA00022741"/>
    </source>
</evidence>
<comment type="catalytic activity">
    <reaction evidence="17">
        <text>(6S)-5,6,7,8-tetrahydrofolyl-(gamma-L-Glu)(n) + L-glutamate + ATP = (6S)-5,6,7,8-tetrahydrofolyl-(gamma-L-Glu)(n+1) + ADP + phosphate + H(+)</text>
        <dbReference type="Rhea" id="RHEA:10580"/>
        <dbReference type="Rhea" id="RHEA-COMP:14738"/>
        <dbReference type="Rhea" id="RHEA-COMP:14740"/>
        <dbReference type="ChEBI" id="CHEBI:15378"/>
        <dbReference type="ChEBI" id="CHEBI:29985"/>
        <dbReference type="ChEBI" id="CHEBI:30616"/>
        <dbReference type="ChEBI" id="CHEBI:43474"/>
        <dbReference type="ChEBI" id="CHEBI:141005"/>
        <dbReference type="ChEBI" id="CHEBI:456216"/>
        <dbReference type="EC" id="6.3.2.17"/>
    </reaction>
</comment>
<keyword evidence="22" id="KW-0812">Transmembrane</keyword>
<keyword evidence="12" id="KW-0460">Magnesium</keyword>
<dbReference type="PIRSF" id="PIRSF001563">
    <property type="entry name" value="Folylpolyglu_synth"/>
    <property type="match status" value="1"/>
</dbReference>
<evidence type="ECO:0000256" key="17">
    <source>
        <dbReference type="ARBA" id="ARBA00047493"/>
    </source>
</evidence>
<dbReference type="PANTHER" id="PTHR11136:SF0">
    <property type="entry name" value="DIHYDROFOLATE SYNTHETASE-RELATED"/>
    <property type="match status" value="1"/>
</dbReference>
<protein>
    <recommendedName>
        <fullName evidence="7">Dihydrofolate synthase/folylpolyglutamate synthase</fullName>
        <ecNumber evidence="5">6.3.2.12</ecNumber>
        <ecNumber evidence="6">6.3.2.17</ecNumber>
    </recommendedName>
    <alternativeName>
        <fullName evidence="16">Folylpoly-gamma-glutamate synthetase-dihydrofolate synthetase</fullName>
    </alternativeName>
    <alternativeName>
        <fullName evidence="14">Folylpolyglutamate synthetase</fullName>
    </alternativeName>
    <alternativeName>
        <fullName evidence="15">Tetrahydrofolylpolyglutamate synthase</fullName>
    </alternativeName>
</protein>
<evidence type="ECO:0000256" key="5">
    <source>
        <dbReference type="ARBA" id="ARBA00013023"/>
    </source>
</evidence>
<gene>
    <name evidence="25" type="primary">folC</name>
    <name evidence="25" type="ORF">IAC56_00820</name>
</gene>
<name>A0A9D1IGW3_9BURK</name>
<dbReference type="SUPFAM" id="SSF53244">
    <property type="entry name" value="MurD-like peptide ligases, peptide-binding domain"/>
    <property type="match status" value="1"/>
</dbReference>
<dbReference type="SUPFAM" id="SSF53623">
    <property type="entry name" value="MurD-like peptide ligases, catalytic domain"/>
    <property type="match status" value="1"/>
</dbReference>
<dbReference type="GO" id="GO:0008841">
    <property type="term" value="F:dihydrofolate synthase activity"/>
    <property type="evidence" value="ECO:0007669"/>
    <property type="project" value="UniProtKB-EC"/>
</dbReference>
<reference evidence="25" key="2">
    <citation type="journal article" date="2021" name="PeerJ">
        <title>Extensive microbial diversity within the chicken gut microbiome revealed by metagenomics and culture.</title>
        <authorList>
            <person name="Gilroy R."/>
            <person name="Ravi A."/>
            <person name="Getino M."/>
            <person name="Pursley I."/>
            <person name="Horton D.L."/>
            <person name="Alikhan N.F."/>
            <person name="Baker D."/>
            <person name="Gharbi K."/>
            <person name="Hall N."/>
            <person name="Watson M."/>
            <person name="Adriaenssens E.M."/>
            <person name="Foster-Nyarko E."/>
            <person name="Jarju S."/>
            <person name="Secka A."/>
            <person name="Antonio M."/>
            <person name="Oren A."/>
            <person name="Chaudhuri R.R."/>
            <person name="La Ragione R."/>
            <person name="Hildebrand F."/>
            <person name="Pallen M.J."/>
        </authorList>
    </citation>
    <scope>NUCLEOTIDE SEQUENCE</scope>
    <source>
        <strain evidence="25">7463</strain>
    </source>
</reference>
<dbReference type="GO" id="GO:0005737">
    <property type="term" value="C:cytoplasm"/>
    <property type="evidence" value="ECO:0007669"/>
    <property type="project" value="TreeGrafter"/>
</dbReference>
<comment type="catalytic activity">
    <reaction evidence="19">
        <text>(6R)-5,10-methylenetetrahydrofolyl-(gamma-L-Glu)(n) + L-glutamate + ATP = (6R)-5,10-methylenetetrahydrofolyl-(gamma-L-Glu)(n+1) + ADP + phosphate + H(+)</text>
        <dbReference type="Rhea" id="RHEA:51912"/>
        <dbReference type="Rhea" id="RHEA-COMP:13257"/>
        <dbReference type="Rhea" id="RHEA-COMP:13258"/>
        <dbReference type="ChEBI" id="CHEBI:15378"/>
        <dbReference type="ChEBI" id="CHEBI:29985"/>
        <dbReference type="ChEBI" id="CHEBI:30616"/>
        <dbReference type="ChEBI" id="CHEBI:43474"/>
        <dbReference type="ChEBI" id="CHEBI:136572"/>
        <dbReference type="ChEBI" id="CHEBI:456216"/>
        <dbReference type="EC" id="6.3.2.17"/>
    </reaction>
</comment>
<evidence type="ECO:0000256" key="15">
    <source>
        <dbReference type="ARBA" id="ARBA00030592"/>
    </source>
</evidence>
<sequence>MSQSKDTLNEWLDYILASHPENVIELGLTRMKTMLDRLQIAFDCPVITVAGTNGKGSTCAMLESIYRAAGLKTAMHTSPHMLSFNERAQINGEVVGDASLVEAFKEVEAARKGMPLTYFEFTALGILRVFQKAQPDVVILEIGLGGRLDAINALEPTASIVTTVGVDHEAFLGNTREAIGWEKAHIYRKGKPAICADKNPPLKLQQYATALGADLILEGKDFSIEATDDKSMRFRMRDILWDLPKPALAGRNQMDNAAGVLAVVVSLLDKLPVCEEAVRKGLETVRVTARFEKVAGNPTVILDVGHNPHAATVLAQNVKDLNTKGKTLAVFGMLADKDMLDVVKIMSPVIDHWFITGLPGPRGASAELLHRVMLEAGVASRAIDVFEDVASAYDAAKRQAAIADTIIIFGSFVTVTAALPLVK</sequence>
<evidence type="ECO:0000256" key="12">
    <source>
        <dbReference type="ARBA" id="ARBA00022842"/>
    </source>
</evidence>
<evidence type="ECO:0000256" key="19">
    <source>
        <dbReference type="ARBA" id="ARBA00049035"/>
    </source>
</evidence>
<evidence type="ECO:0000256" key="16">
    <source>
        <dbReference type="ARBA" id="ARBA00032510"/>
    </source>
</evidence>
<keyword evidence="13" id="KW-0289">Folate biosynthesis</keyword>
<keyword evidence="22" id="KW-1133">Transmembrane helix</keyword>
<comment type="pathway">
    <text evidence="2">Cofactor biosynthesis; tetrahydrofolate biosynthesis; 7,8-dihydrofolate from 2-amino-4-hydroxy-6-hydroxymethyl-7,8-dihydropteridine diphosphate and 4-aminobenzoate: step 2/2.</text>
</comment>
<evidence type="ECO:0000256" key="1">
    <source>
        <dbReference type="ARBA" id="ARBA00002714"/>
    </source>
</evidence>
<keyword evidence="22" id="KW-0472">Membrane</keyword>
<evidence type="ECO:0000256" key="6">
    <source>
        <dbReference type="ARBA" id="ARBA00013025"/>
    </source>
</evidence>
<comment type="caution">
    <text evidence="25">The sequence shown here is derived from an EMBL/GenBank/DDBJ whole genome shotgun (WGS) entry which is preliminary data.</text>
</comment>
<dbReference type="NCBIfam" id="TIGR01499">
    <property type="entry name" value="folC"/>
    <property type="match status" value="1"/>
</dbReference>
<evidence type="ECO:0000256" key="4">
    <source>
        <dbReference type="ARBA" id="ARBA00008276"/>
    </source>
</evidence>
<dbReference type="InterPro" id="IPR004101">
    <property type="entry name" value="Mur_ligase_C"/>
</dbReference>
<dbReference type="InterPro" id="IPR001645">
    <property type="entry name" value="Folylpolyglutamate_synth"/>
</dbReference>
<evidence type="ECO:0000256" key="11">
    <source>
        <dbReference type="ARBA" id="ARBA00022840"/>
    </source>
</evidence>
<evidence type="ECO:0000256" key="7">
    <source>
        <dbReference type="ARBA" id="ARBA00019357"/>
    </source>
</evidence>
<keyword evidence="10 21" id="KW-0547">Nucleotide-binding</keyword>
<dbReference type="Pfam" id="PF08245">
    <property type="entry name" value="Mur_ligase_M"/>
    <property type="match status" value="1"/>
</dbReference>
<dbReference type="EC" id="6.3.2.12" evidence="5"/>
<dbReference type="EC" id="6.3.2.17" evidence="6"/>